<dbReference type="OrthoDB" id="787137at2759"/>
<name>K0R589_THAOC</name>
<feature type="region of interest" description="Disordered" evidence="6">
    <location>
        <begin position="17"/>
        <end position="39"/>
    </location>
</feature>
<evidence type="ECO:0000259" key="9">
    <source>
        <dbReference type="PROSITE" id="PS51294"/>
    </source>
</evidence>
<dbReference type="SUPFAM" id="SSF46689">
    <property type="entry name" value="Homeodomain-like"/>
    <property type="match status" value="1"/>
</dbReference>
<feature type="compositionally biased region" description="Basic residues" evidence="6">
    <location>
        <begin position="177"/>
        <end position="188"/>
    </location>
</feature>
<evidence type="ECO:0000256" key="2">
    <source>
        <dbReference type="ARBA" id="ARBA00023125"/>
    </source>
</evidence>
<dbReference type="InterPro" id="IPR009057">
    <property type="entry name" value="Homeodomain-like_sf"/>
</dbReference>
<evidence type="ECO:0000313" key="10">
    <source>
        <dbReference type="EMBL" id="EJK47009.1"/>
    </source>
</evidence>
<keyword evidence="2" id="KW-0238">DNA-binding</keyword>
<dbReference type="GO" id="GO:0008270">
    <property type="term" value="F:zinc ion binding"/>
    <property type="evidence" value="ECO:0007669"/>
    <property type="project" value="UniProtKB-KW"/>
</dbReference>
<keyword evidence="3" id="KW-0804">Transcription</keyword>
<dbReference type="OMA" id="MCHECIT"/>
<evidence type="ECO:0000256" key="3">
    <source>
        <dbReference type="ARBA" id="ARBA00023163"/>
    </source>
</evidence>
<feature type="domain" description="C2H2-type" evidence="7">
    <location>
        <begin position="38"/>
        <end position="65"/>
    </location>
</feature>
<feature type="compositionally biased region" description="Acidic residues" evidence="6">
    <location>
        <begin position="157"/>
        <end position="170"/>
    </location>
</feature>
<keyword evidence="4" id="KW-0539">Nucleus</keyword>
<dbReference type="PROSITE" id="PS51294">
    <property type="entry name" value="HTH_MYB"/>
    <property type="match status" value="1"/>
</dbReference>
<evidence type="ECO:0008006" key="12">
    <source>
        <dbReference type="Google" id="ProtNLM"/>
    </source>
</evidence>
<comment type="caution">
    <text evidence="10">The sequence shown here is derived from an EMBL/GenBank/DDBJ whole genome shotgun (WGS) entry which is preliminary data.</text>
</comment>
<protein>
    <recommendedName>
        <fullName evidence="12">C2H2-type domain-containing protein</fullName>
    </recommendedName>
</protein>
<keyword evidence="5" id="KW-0863">Zinc-finger</keyword>
<dbReference type="EMBL" id="AGNL01047420">
    <property type="protein sequence ID" value="EJK47009.1"/>
    <property type="molecule type" value="Genomic_DNA"/>
</dbReference>
<keyword evidence="11" id="KW-1185">Reference proteome</keyword>
<dbReference type="SMART" id="SM00717">
    <property type="entry name" value="SANT"/>
    <property type="match status" value="1"/>
</dbReference>
<keyword evidence="5" id="KW-0479">Metal-binding</keyword>
<evidence type="ECO:0000256" key="1">
    <source>
        <dbReference type="ARBA" id="ARBA00023015"/>
    </source>
</evidence>
<proteinExistence type="predicted"/>
<dbReference type="eggNOG" id="ENOG502T26C">
    <property type="taxonomic scope" value="Eukaryota"/>
</dbReference>
<dbReference type="Pfam" id="PF00249">
    <property type="entry name" value="Myb_DNA-binding"/>
    <property type="match status" value="1"/>
</dbReference>
<gene>
    <name evidence="10" type="ORF">THAOC_34299</name>
</gene>
<feature type="region of interest" description="Disordered" evidence="6">
    <location>
        <begin position="63"/>
        <end position="188"/>
    </location>
</feature>
<organism evidence="10 11">
    <name type="scientific">Thalassiosira oceanica</name>
    <name type="common">Marine diatom</name>
    <dbReference type="NCBI Taxonomy" id="159749"/>
    <lineage>
        <taxon>Eukaryota</taxon>
        <taxon>Sar</taxon>
        <taxon>Stramenopiles</taxon>
        <taxon>Ochrophyta</taxon>
        <taxon>Bacillariophyta</taxon>
        <taxon>Coscinodiscophyceae</taxon>
        <taxon>Thalassiosirophycidae</taxon>
        <taxon>Thalassiosirales</taxon>
        <taxon>Thalassiosiraceae</taxon>
        <taxon>Thalassiosira</taxon>
    </lineage>
</organism>
<accession>K0R589</accession>
<dbReference type="Proteomes" id="UP000266841">
    <property type="component" value="Unassembled WGS sequence"/>
</dbReference>
<feature type="region of interest" description="Disordered" evidence="6">
    <location>
        <begin position="800"/>
        <end position="844"/>
    </location>
</feature>
<evidence type="ECO:0000259" key="8">
    <source>
        <dbReference type="PROSITE" id="PS51293"/>
    </source>
</evidence>
<dbReference type="PANTHER" id="PTHR12802">
    <property type="entry name" value="SWI/SNF COMPLEX-RELATED"/>
    <property type="match status" value="1"/>
</dbReference>
<dbReference type="Gene3D" id="1.10.10.60">
    <property type="entry name" value="Homeodomain-like"/>
    <property type="match status" value="1"/>
</dbReference>
<reference evidence="10 11" key="1">
    <citation type="journal article" date="2012" name="Genome Biol.">
        <title>Genome and low-iron response of an oceanic diatom adapted to chronic iron limitation.</title>
        <authorList>
            <person name="Lommer M."/>
            <person name="Specht M."/>
            <person name="Roy A.S."/>
            <person name="Kraemer L."/>
            <person name="Andreson R."/>
            <person name="Gutowska M.A."/>
            <person name="Wolf J."/>
            <person name="Bergner S.V."/>
            <person name="Schilhabel M.B."/>
            <person name="Klostermeier U.C."/>
            <person name="Beiko R.G."/>
            <person name="Rosenstiel P."/>
            <person name="Hippler M."/>
            <person name="Laroche J."/>
        </authorList>
    </citation>
    <scope>NUCLEOTIDE SEQUENCE [LARGE SCALE GENOMIC DNA]</scope>
    <source>
        <strain evidence="10 11">CCMP1005</strain>
    </source>
</reference>
<dbReference type="InterPro" id="IPR017884">
    <property type="entry name" value="SANT_dom"/>
</dbReference>
<feature type="compositionally biased region" description="Basic and acidic residues" evidence="6">
    <location>
        <begin position="75"/>
        <end position="88"/>
    </location>
</feature>
<keyword evidence="1" id="KW-0805">Transcription regulation</keyword>
<feature type="domain" description="SANT" evidence="8">
    <location>
        <begin position="709"/>
        <end position="751"/>
    </location>
</feature>
<dbReference type="InterPro" id="IPR001005">
    <property type="entry name" value="SANT/Myb"/>
</dbReference>
<evidence type="ECO:0000256" key="5">
    <source>
        <dbReference type="PROSITE-ProRule" id="PRU00042"/>
    </source>
</evidence>
<dbReference type="CDD" id="cd00167">
    <property type="entry name" value="SANT"/>
    <property type="match status" value="1"/>
</dbReference>
<dbReference type="PROSITE" id="PS50157">
    <property type="entry name" value="ZINC_FINGER_C2H2_2"/>
    <property type="match status" value="1"/>
</dbReference>
<sequence>MQQQSQDSWARIAYALLGGGSNNMPKRKKPKQGSDALRLCPHCGKAFSSAGGLAYHVKQKVCRKAANSPGEDETGSDKGEAEEGKKQETVVAKSGGKRKRSSVKSDAGDDAKNTRRIKKKQAEIPVSGKRRRTKVKSYAEDVDGDSSSAYEDKADSDHEDDDLDVDDFVPEEVHSESKKKKKSWRRSKPKIIAQDKRAFRVLRPGEKFITKFGIVKVLADNRLPPGKEISEEYPPKPVLTRYHADCRRFEVRKDRKRDEIAAGGRYRRSELVRLHADGSTTEANKAKLSWKLYCSSLELDEILKQRKTYVEPITNYVKEDCTPTDPWSKDEFYPDRIVECEFVQDKRVIVDVSGEEMDDAGGDRGVVCEERVQNMSNRQKIPMRLYLQRKELSQVYREDEANFICADCGKQYVSRQAITYHVKKKICVVPAYDVDKKEERIAGIDKQAQSKSTRSLKDLLMKKHFVGKAKLPVKQEVIEIDEGGAASKPASKAKARSSTRDLVFGNPNNIKQNKLASMPSWIVFNAEHSPMYPEIYNALGFRRGAQNRNHFSKKMMEDGYVPRIEKNRLRKKLKKMVSMDPANFKIQDLTHMGYIPTEALHKKTQESFKKAELNAAIARGTTSEALTALDPLDADIDHGNKMPPLPSVGAMSVEPPPLPDPADGIPPLPDPIDFRSSQDDYSSIRQRNGRHVTRTDDLGMNVGEFTGAEHYLFLEGMRQHGKKWAKIAEIMKTRTGDQIRHHARWYFKGLEKKKKNGELPSRTYDGTLDEIDFGSSGGDDLFNPEAQKVDVAAPSAPPLAIDKTVESREVAAKATKPTKKRKQASAKDPGGSDDGSKRAKALPSIRVPKLKNKPIVIDTQVLAAECKAGRYPSVSLFSGKHEEQCVLCSKEEECSLMVNCAFCKNTVHQVCINKRMLLRDPPIVIRENELLHDTPMCHECITICLNRRLRAEGRRLSQWHVELAKAGLSEDKLPPASGMSEEINLKDNRNAGALDDKGGEPATQVEVCPMGGPGGLICCDYCTAAYSRVLSNTAKEMEM</sequence>
<evidence type="ECO:0000256" key="6">
    <source>
        <dbReference type="SAM" id="MobiDB-lite"/>
    </source>
</evidence>
<feature type="domain" description="HTH myb-type" evidence="9">
    <location>
        <begin position="703"/>
        <end position="751"/>
    </location>
</feature>
<dbReference type="GO" id="GO:0003677">
    <property type="term" value="F:DNA binding"/>
    <property type="evidence" value="ECO:0007669"/>
    <property type="project" value="UniProtKB-KW"/>
</dbReference>
<dbReference type="InterPro" id="IPR013087">
    <property type="entry name" value="Znf_C2H2_type"/>
</dbReference>
<keyword evidence="5" id="KW-0862">Zinc</keyword>
<dbReference type="AlphaFoldDB" id="K0R589"/>
<dbReference type="InterPro" id="IPR017930">
    <property type="entry name" value="Myb_dom"/>
</dbReference>
<evidence type="ECO:0000259" key="7">
    <source>
        <dbReference type="PROSITE" id="PS50157"/>
    </source>
</evidence>
<dbReference type="PROSITE" id="PS51293">
    <property type="entry name" value="SANT"/>
    <property type="match status" value="1"/>
</dbReference>
<evidence type="ECO:0000313" key="11">
    <source>
        <dbReference type="Proteomes" id="UP000266841"/>
    </source>
</evidence>
<evidence type="ECO:0000256" key="4">
    <source>
        <dbReference type="ARBA" id="ARBA00023242"/>
    </source>
</evidence>